<accession>E7N2Z5</accession>
<dbReference type="HOGENOM" id="CLU_080926_0_1_9"/>
<keyword evidence="3" id="KW-1185">Reference proteome</keyword>
<dbReference type="Pfam" id="PF10646">
    <property type="entry name" value="Germane"/>
    <property type="match status" value="1"/>
</dbReference>
<dbReference type="AlphaFoldDB" id="E7N2Z5"/>
<evidence type="ECO:0000259" key="1">
    <source>
        <dbReference type="SMART" id="SM00909"/>
    </source>
</evidence>
<dbReference type="PROSITE" id="PS51257">
    <property type="entry name" value="PROKAR_LIPOPROTEIN"/>
    <property type="match status" value="1"/>
</dbReference>
<protein>
    <recommendedName>
        <fullName evidence="1">GerMN domain-containing protein</fullName>
    </recommendedName>
</protein>
<sequence>MKGRDAEMLMQSNYKKSVCALTCAAFLTLAAGCSDEQRQPTAASSVESQSDKDVPECCRPKEPKALKVNVYYPKDDGMGLVAVTRTVNTEKDDKYTAAMKSLLTGTKEKGQITVIPKKAKLHSVKVQDGTATVDFSKELQQNFSGGSTGEEMLVGSIVDTLTEFPEVKNVQILIDGAKVETLSGHMDLSEPIARMSELVK</sequence>
<evidence type="ECO:0000313" key="2">
    <source>
        <dbReference type="EMBL" id="EFW29556.1"/>
    </source>
</evidence>
<dbReference type="Proteomes" id="UP000004633">
    <property type="component" value="Unassembled WGS sequence"/>
</dbReference>
<proteinExistence type="predicted"/>
<dbReference type="SMART" id="SM00909">
    <property type="entry name" value="Germane"/>
    <property type="match status" value="1"/>
</dbReference>
<reference evidence="2 3" key="1">
    <citation type="submission" date="2010-08" db="EMBL/GenBank/DDBJ databases">
        <authorList>
            <person name="Weinstock G."/>
            <person name="Sodergren E."/>
            <person name="Clifton S."/>
            <person name="Fulton L."/>
            <person name="Fulton B."/>
            <person name="Courtney L."/>
            <person name="Fronick C."/>
            <person name="Harrison M."/>
            <person name="Strong C."/>
            <person name="Farmer C."/>
            <person name="Delahaunty K."/>
            <person name="Markovic C."/>
            <person name="Hall O."/>
            <person name="Minx P."/>
            <person name="Tomlinson C."/>
            <person name="Mitreva M."/>
            <person name="Hou S."/>
            <person name="Chen J."/>
            <person name="Wollam A."/>
            <person name="Pepin K.H."/>
            <person name="Johnson M."/>
            <person name="Bhonagiri V."/>
            <person name="Zhang X."/>
            <person name="Suruliraj S."/>
            <person name="Warren W."/>
            <person name="Chinwalla A."/>
            <person name="Mardis E.R."/>
            <person name="Wilson R.K."/>
        </authorList>
    </citation>
    <scope>NUCLEOTIDE SEQUENCE [LARGE SCALE GENOMIC DNA]</scope>
    <source>
        <strain evidence="2 3">F0399</strain>
    </source>
</reference>
<dbReference type="STRING" id="749551.HMPREF9555_01367"/>
<dbReference type="EMBL" id="AECV01000023">
    <property type="protein sequence ID" value="EFW29556.1"/>
    <property type="molecule type" value="Genomic_DNA"/>
</dbReference>
<name>E7N2Z5_9FIRM</name>
<organism evidence="2 3">
    <name type="scientific">Selenomonas artemidis F0399</name>
    <dbReference type="NCBI Taxonomy" id="749551"/>
    <lineage>
        <taxon>Bacteria</taxon>
        <taxon>Bacillati</taxon>
        <taxon>Bacillota</taxon>
        <taxon>Negativicutes</taxon>
        <taxon>Selenomonadales</taxon>
        <taxon>Selenomonadaceae</taxon>
        <taxon>Selenomonas</taxon>
    </lineage>
</organism>
<feature type="domain" description="GerMN" evidence="1">
    <location>
        <begin position="95"/>
        <end position="183"/>
    </location>
</feature>
<evidence type="ECO:0000313" key="3">
    <source>
        <dbReference type="Proteomes" id="UP000004633"/>
    </source>
</evidence>
<comment type="caution">
    <text evidence="2">The sequence shown here is derived from an EMBL/GenBank/DDBJ whole genome shotgun (WGS) entry which is preliminary data.</text>
</comment>
<dbReference type="InterPro" id="IPR019606">
    <property type="entry name" value="GerMN"/>
</dbReference>
<gene>
    <name evidence="2" type="ORF">HMPREF9555_01367</name>
</gene>